<evidence type="ECO:0000256" key="1">
    <source>
        <dbReference type="SAM" id="SignalP"/>
    </source>
</evidence>
<dbReference type="InterPro" id="IPR021054">
    <property type="entry name" value="Cell_wall_mannoprotein_1"/>
</dbReference>
<feature type="signal peptide" evidence="1">
    <location>
        <begin position="1"/>
        <end position="18"/>
    </location>
</feature>
<dbReference type="EMBL" id="DF933838">
    <property type="protein sequence ID" value="GAM41759.1"/>
    <property type="molecule type" value="Genomic_DNA"/>
</dbReference>
<protein>
    <submittedName>
        <fullName evidence="2">Antigenic cell wall galactomannoprotein</fullName>
    </submittedName>
</protein>
<dbReference type="AlphaFoldDB" id="A0A6V8HIU8"/>
<gene>
    <name evidence="2" type="ORF">TCE0_042r15126</name>
</gene>
<dbReference type="Gene3D" id="1.20.1280.140">
    <property type="match status" value="1"/>
</dbReference>
<dbReference type="GO" id="GO:0005576">
    <property type="term" value="C:extracellular region"/>
    <property type="evidence" value="ECO:0007669"/>
    <property type="project" value="TreeGrafter"/>
</dbReference>
<dbReference type="Proteomes" id="UP000053095">
    <property type="component" value="Unassembled WGS sequence"/>
</dbReference>
<accession>A0A6V8HIU8</accession>
<keyword evidence="1" id="KW-0732">Signal</keyword>
<organism evidence="2 3">
    <name type="scientific">Talaromyces pinophilus</name>
    <name type="common">Penicillium pinophilum</name>
    <dbReference type="NCBI Taxonomy" id="128442"/>
    <lineage>
        <taxon>Eukaryota</taxon>
        <taxon>Fungi</taxon>
        <taxon>Dikarya</taxon>
        <taxon>Ascomycota</taxon>
        <taxon>Pezizomycotina</taxon>
        <taxon>Eurotiomycetes</taxon>
        <taxon>Eurotiomycetidae</taxon>
        <taxon>Eurotiales</taxon>
        <taxon>Trichocomaceae</taxon>
        <taxon>Talaromyces</taxon>
        <taxon>Talaromyces sect. Talaromyces</taxon>
    </lineage>
</organism>
<comment type="caution">
    <text evidence="2">The sequence shown here is derived from an EMBL/GenBank/DDBJ whole genome shotgun (WGS) entry which is preliminary data.</text>
</comment>
<proteinExistence type="predicted"/>
<evidence type="ECO:0000313" key="3">
    <source>
        <dbReference type="Proteomes" id="UP000053095"/>
    </source>
</evidence>
<name>A0A6V8HIU8_TALPI</name>
<dbReference type="PANTHER" id="PTHR38123">
    <property type="entry name" value="CELL WALL SERINE-THREONINE-RICH GALACTOMANNOPROTEIN MP1 (AFU_ORTHOLOGUE AFUA_4G03240)"/>
    <property type="match status" value="1"/>
</dbReference>
<dbReference type="PANTHER" id="PTHR38123:SF4">
    <property type="entry name" value="CELL WALL GALACTOMANNOPROTEIN, PUTATIVE (AFU_ORTHOLOGUE AFUA_4G00870)-RELATED"/>
    <property type="match status" value="1"/>
</dbReference>
<keyword evidence="3" id="KW-1185">Reference proteome</keyword>
<reference evidence="3" key="1">
    <citation type="journal article" date="2015" name="Genome Announc.">
        <title>Draft genome sequence of Talaromyces cellulolyticus strain Y-94, a source of lignocellulosic biomass-degrading enzymes.</title>
        <authorList>
            <person name="Fujii T."/>
            <person name="Koike H."/>
            <person name="Sawayama S."/>
            <person name="Yano S."/>
            <person name="Inoue H."/>
        </authorList>
    </citation>
    <scope>NUCLEOTIDE SEQUENCE [LARGE SCALE GENOMIC DNA]</scope>
    <source>
        <strain evidence="3">Y-94</strain>
    </source>
</reference>
<sequence length="186" mass="19239">MHILKGLAILPLIPLALSSPALSKRDEASVLTGIQKIANATITLNTTVARYPGGIEGTITALEILTDSFAVINAIVSTTNDAKHSANFTDAGSQALAEAFVGTLVPVVESSLTTIESKKADFEDGFLGIASLTGLVETILKELKSDSDKLAAAIIAKLTALWAGVAPLIVAQIDDAFDTAITTYAS</sequence>
<dbReference type="Pfam" id="PF12296">
    <property type="entry name" value="HsbA"/>
    <property type="match status" value="1"/>
</dbReference>
<evidence type="ECO:0000313" key="2">
    <source>
        <dbReference type="EMBL" id="GAM41759.1"/>
    </source>
</evidence>
<feature type="chain" id="PRO_5027585826" evidence="1">
    <location>
        <begin position="19"/>
        <end position="186"/>
    </location>
</feature>